<gene>
    <name evidence="3" type="ORF">L227DRAFT_179265</name>
</gene>
<reference evidence="3" key="1">
    <citation type="journal article" date="2018" name="Genome Biol. Evol.">
        <title>Genomics and development of Lentinus tigrinus, a white-rot wood-decaying mushroom with dimorphic fruiting bodies.</title>
        <authorList>
            <person name="Wu B."/>
            <person name="Xu Z."/>
            <person name="Knudson A."/>
            <person name="Carlson A."/>
            <person name="Chen N."/>
            <person name="Kovaka S."/>
            <person name="LaButti K."/>
            <person name="Lipzen A."/>
            <person name="Pennachio C."/>
            <person name="Riley R."/>
            <person name="Schakwitz W."/>
            <person name="Umezawa K."/>
            <person name="Ohm R.A."/>
            <person name="Grigoriev I.V."/>
            <person name="Nagy L.G."/>
            <person name="Gibbons J."/>
            <person name="Hibbett D."/>
        </authorList>
    </citation>
    <scope>NUCLEOTIDE SEQUENCE [LARGE SCALE GENOMIC DNA]</scope>
    <source>
        <strain evidence="3">ALCF2SS1-6</strain>
    </source>
</reference>
<dbReference type="Pfam" id="PF00172">
    <property type="entry name" value="Zn_clus"/>
    <property type="match status" value="1"/>
</dbReference>
<feature type="compositionally biased region" description="Low complexity" evidence="1">
    <location>
        <begin position="153"/>
        <end position="165"/>
    </location>
</feature>
<dbReference type="GO" id="GO:0008270">
    <property type="term" value="F:zinc ion binding"/>
    <property type="evidence" value="ECO:0007669"/>
    <property type="project" value="InterPro"/>
</dbReference>
<proteinExistence type="predicted"/>
<evidence type="ECO:0000313" key="3">
    <source>
        <dbReference type="EMBL" id="RPD58880.1"/>
    </source>
</evidence>
<feature type="domain" description="Zn(2)-C6 fungal-type" evidence="2">
    <location>
        <begin position="237"/>
        <end position="268"/>
    </location>
</feature>
<protein>
    <recommendedName>
        <fullName evidence="2">Zn(2)-C6 fungal-type domain-containing protein</fullName>
    </recommendedName>
</protein>
<dbReference type="EMBL" id="ML122273">
    <property type="protein sequence ID" value="RPD58880.1"/>
    <property type="molecule type" value="Genomic_DNA"/>
</dbReference>
<keyword evidence="4" id="KW-1185">Reference proteome</keyword>
<dbReference type="InterPro" id="IPR036864">
    <property type="entry name" value="Zn2-C6_fun-type_DNA-bd_sf"/>
</dbReference>
<feature type="compositionally biased region" description="Low complexity" evidence="1">
    <location>
        <begin position="303"/>
        <end position="314"/>
    </location>
</feature>
<dbReference type="PROSITE" id="PS00463">
    <property type="entry name" value="ZN2_CY6_FUNGAL_1"/>
    <property type="match status" value="1"/>
</dbReference>
<dbReference type="InterPro" id="IPR001138">
    <property type="entry name" value="Zn2Cys6_DnaBD"/>
</dbReference>
<dbReference type="OrthoDB" id="39175at2759"/>
<dbReference type="SMART" id="SM00066">
    <property type="entry name" value="GAL4"/>
    <property type="match status" value="1"/>
</dbReference>
<feature type="region of interest" description="Disordered" evidence="1">
    <location>
        <begin position="269"/>
        <end position="314"/>
    </location>
</feature>
<dbReference type="Gene3D" id="4.10.240.10">
    <property type="entry name" value="Zn(2)-C6 fungal-type DNA-binding domain"/>
    <property type="match status" value="1"/>
</dbReference>
<feature type="compositionally biased region" description="Polar residues" evidence="1">
    <location>
        <begin position="191"/>
        <end position="211"/>
    </location>
</feature>
<evidence type="ECO:0000259" key="2">
    <source>
        <dbReference type="PROSITE" id="PS50048"/>
    </source>
</evidence>
<feature type="region of interest" description="Disordered" evidence="1">
    <location>
        <begin position="114"/>
        <end position="225"/>
    </location>
</feature>
<feature type="compositionally biased region" description="Pro residues" evidence="1">
    <location>
        <begin position="117"/>
        <end position="128"/>
    </location>
</feature>
<organism evidence="3 4">
    <name type="scientific">Lentinus tigrinus ALCF2SS1-6</name>
    <dbReference type="NCBI Taxonomy" id="1328759"/>
    <lineage>
        <taxon>Eukaryota</taxon>
        <taxon>Fungi</taxon>
        <taxon>Dikarya</taxon>
        <taxon>Basidiomycota</taxon>
        <taxon>Agaricomycotina</taxon>
        <taxon>Agaricomycetes</taxon>
        <taxon>Polyporales</taxon>
        <taxon>Polyporaceae</taxon>
        <taxon>Lentinus</taxon>
    </lineage>
</organism>
<dbReference type="InterPro" id="IPR052783">
    <property type="entry name" value="Metabolic/Drug-Res_Regulator"/>
</dbReference>
<dbReference type="PANTHER" id="PTHR47655">
    <property type="entry name" value="QUINIC ACID UTILIZATION ACTIVATOR"/>
    <property type="match status" value="1"/>
</dbReference>
<dbReference type="STRING" id="1328759.A0A5C2S5J4"/>
<dbReference type="GO" id="GO:0000981">
    <property type="term" value="F:DNA-binding transcription factor activity, RNA polymerase II-specific"/>
    <property type="evidence" value="ECO:0007669"/>
    <property type="project" value="InterPro"/>
</dbReference>
<dbReference type="CDD" id="cd00067">
    <property type="entry name" value="GAL4"/>
    <property type="match status" value="1"/>
</dbReference>
<dbReference type="AlphaFoldDB" id="A0A5C2S5J4"/>
<evidence type="ECO:0000313" key="4">
    <source>
        <dbReference type="Proteomes" id="UP000313359"/>
    </source>
</evidence>
<name>A0A5C2S5J4_9APHY</name>
<dbReference type="Proteomes" id="UP000313359">
    <property type="component" value="Unassembled WGS sequence"/>
</dbReference>
<dbReference type="SUPFAM" id="SSF57701">
    <property type="entry name" value="Zn2/Cys6 DNA-binding domain"/>
    <property type="match status" value="1"/>
</dbReference>
<evidence type="ECO:0000256" key="1">
    <source>
        <dbReference type="SAM" id="MobiDB-lite"/>
    </source>
</evidence>
<accession>A0A5C2S5J4</accession>
<feature type="compositionally biased region" description="Basic and acidic residues" evidence="1">
    <location>
        <begin position="271"/>
        <end position="281"/>
    </location>
</feature>
<sequence length="314" mass="35002">MRSFVVDPSPILSALGDKILLGGSAVRRQTRIFNSLATDTTHSPDMSGNLPYGSYNYPPNAQPSPYDVVAWLDVLAAQDQGGFDPRVYSDPQLSTQLLDYPQHAQFTQQPQFAQLPQYPPQPQAPYDPQPQYFHEPQFQPYPVQRSNSYPPAFQQGSSTSHQQQQHFHHHHASQHFYPGPQYDAPIEEEYTNSSVCSSPHTDPGSPSSSTRAKSKIALDPSQPLTVEGKPRERVFVACDRCRVRKLRCDGAKPSCFNCQRVAGVKCFYDPTPKRRGQDRAPRTRSAVGQRKPRRPAVKKSDLAAAAASSTQRTP</sequence>
<dbReference type="PROSITE" id="PS50048">
    <property type="entry name" value="ZN2_CY6_FUNGAL_2"/>
    <property type="match status" value="1"/>
</dbReference>